<keyword evidence="1" id="KW-0812">Transmembrane</keyword>
<keyword evidence="1" id="KW-0472">Membrane</keyword>
<organism evidence="2 3">
    <name type="scientific">Flavobacterium faecale</name>
    <dbReference type="NCBI Taxonomy" id="1355330"/>
    <lineage>
        <taxon>Bacteria</taxon>
        <taxon>Pseudomonadati</taxon>
        <taxon>Bacteroidota</taxon>
        <taxon>Flavobacteriia</taxon>
        <taxon>Flavobacteriales</taxon>
        <taxon>Flavobacteriaceae</taxon>
        <taxon>Flavobacterium</taxon>
    </lineage>
</organism>
<feature type="transmembrane region" description="Helical" evidence="1">
    <location>
        <begin position="38"/>
        <end position="62"/>
    </location>
</feature>
<evidence type="ECO:0000313" key="3">
    <source>
        <dbReference type="Proteomes" id="UP000244527"/>
    </source>
</evidence>
<dbReference type="EMBL" id="CP020918">
    <property type="protein sequence ID" value="AWG22994.1"/>
    <property type="molecule type" value="Genomic_DNA"/>
</dbReference>
<evidence type="ECO:0000256" key="1">
    <source>
        <dbReference type="SAM" id="Phobius"/>
    </source>
</evidence>
<evidence type="ECO:0000313" key="2">
    <source>
        <dbReference type="EMBL" id="AWG22994.1"/>
    </source>
</evidence>
<keyword evidence="3" id="KW-1185">Reference proteome</keyword>
<proteinExistence type="predicted"/>
<dbReference type="Proteomes" id="UP000244527">
    <property type="component" value="Chromosome"/>
</dbReference>
<keyword evidence="1" id="KW-1133">Transmembrane helix</keyword>
<accession>A0A2S1LGW3</accession>
<sequence length="74" mass="8976">MVGKVFLKKLVEPLQKKVISTQRFLLFFLKRFELNDRIFFILFILVDFFFSKAKVIITILNFKLFKLNNLYILI</sequence>
<gene>
    <name evidence="2" type="ORF">FFWV33_16405</name>
</gene>
<protein>
    <submittedName>
        <fullName evidence="2">Uncharacterized protein</fullName>
    </submittedName>
</protein>
<reference evidence="2 3" key="1">
    <citation type="submission" date="2017-04" db="EMBL/GenBank/DDBJ databases">
        <title>Compelte genome sequence of WV33.</title>
        <authorList>
            <person name="Lee P.C."/>
        </authorList>
    </citation>
    <scope>NUCLEOTIDE SEQUENCE [LARGE SCALE GENOMIC DNA]</scope>
    <source>
        <strain evidence="2 3">WV33</strain>
    </source>
</reference>
<dbReference type="KEGG" id="ffa:FFWV33_16405"/>
<name>A0A2S1LGW3_9FLAO</name>
<dbReference type="AlphaFoldDB" id="A0A2S1LGW3"/>